<dbReference type="Pfam" id="PF10057">
    <property type="entry name" value="MpsC"/>
    <property type="match status" value="2"/>
</dbReference>
<accession>A0A562QPD8</accession>
<dbReference type="RefSeq" id="WP_144449611.1">
    <property type="nucleotide sequence ID" value="NZ_VLKZ01000003.1"/>
</dbReference>
<feature type="domain" description="Na+-translocating membrane potential-generating system MpsC" evidence="1">
    <location>
        <begin position="12"/>
        <end position="115"/>
    </location>
</feature>
<evidence type="ECO:0000259" key="1">
    <source>
        <dbReference type="Pfam" id="PF10057"/>
    </source>
</evidence>
<dbReference type="OrthoDB" id="2677857at2"/>
<name>A0A562QPD8_9BACI</name>
<dbReference type="Proteomes" id="UP000315711">
    <property type="component" value="Unassembled WGS sequence"/>
</dbReference>
<evidence type="ECO:0000313" key="3">
    <source>
        <dbReference type="Proteomes" id="UP000315711"/>
    </source>
</evidence>
<protein>
    <submittedName>
        <fullName evidence="2">Uncharacterized protein YbcI</fullName>
    </submittedName>
</protein>
<sequence length="237" mass="27352">MTIEIMNDSDIKEIQKQIASYTGKTLRHHFGKGPESVYVSLNSSCIVMYMRNFLAPLEQVVMNQEGIEAVEALRDTLMKQVLPEIKGFLMTIIDIEKFEFYFDWTIQSKSGMITGIRKENAALRENEQLPNFINTIEKVSEISKQAEKEPNHIYVEQVNPRTLVVVREGILIRIEKELIALGHEQTLRIAKRRLEKSLLEDGEFDKILGVNVHDIFVNWDFDLDKSVIVFITDPINP</sequence>
<evidence type="ECO:0000313" key="2">
    <source>
        <dbReference type="EMBL" id="TWI57926.1"/>
    </source>
</evidence>
<dbReference type="EMBL" id="VLKZ01000003">
    <property type="protein sequence ID" value="TWI57926.1"/>
    <property type="molecule type" value="Genomic_DNA"/>
</dbReference>
<feature type="domain" description="Na+-translocating membrane potential-generating system MpsC" evidence="1">
    <location>
        <begin position="144"/>
        <end position="233"/>
    </location>
</feature>
<comment type="caution">
    <text evidence="2">The sequence shown here is derived from an EMBL/GenBank/DDBJ whole genome shotgun (WGS) entry which is preliminary data.</text>
</comment>
<reference evidence="2 3" key="1">
    <citation type="journal article" date="2015" name="Stand. Genomic Sci.">
        <title>Genomic Encyclopedia of Bacterial and Archaeal Type Strains, Phase III: the genomes of soil and plant-associated and newly described type strains.</title>
        <authorList>
            <person name="Whitman W.B."/>
            <person name="Woyke T."/>
            <person name="Klenk H.P."/>
            <person name="Zhou Y."/>
            <person name="Lilburn T.G."/>
            <person name="Beck B.J."/>
            <person name="De Vos P."/>
            <person name="Vandamme P."/>
            <person name="Eisen J.A."/>
            <person name="Garrity G."/>
            <person name="Hugenholtz P."/>
            <person name="Kyrpides N.C."/>
        </authorList>
    </citation>
    <scope>NUCLEOTIDE SEQUENCE [LARGE SCALE GENOMIC DNA]</scope>
    <source>
        <strain evidence="2 3">CGMCC 1.10116</strain>
    </source>
</reference>
<organism evidence="2 3">
    <name type="scientific">Halalkalibacter nanhaiisediminis</name>
    <dbReference type="NCBI Taxonomy" id="688079"/>
    <lineage>
        <taxon>Bacteria</taxon>
        <taxon>Bacillati</taxon>
        <taxon>Bacillota</taxon>
        <taxon>Bacilli</taxon>
        <taxon>Bacillales</taxon>
        <taxon>Bacillaceae</taxon>
        <taxon>Halalkalibacter</taxon>
    </lineage>
</organism>
<gene>
    <name evidence="2" type="ORF">IQ10_01255</name>
</gene>
<keyword evidence="3" id="KW-1185">Reference proteome</keyword>
<dbReference type="AlphaFoldDB" id="A0A562QPD8"/>
<proteinExistence type="predicted"/>
<dbReference type="InterPro" id="IPR018745">
    <property type="entry name" value="MpsC"/>
</dbReference>